<gene>
    <name evidence="2" type="ORF">FBZ82_104315</name>
</gene>
<dbReference type="GO" id="GO:0003677">
    <property type="term" value="F:DNA binding"/>
    <property type="evidence" value="ECO:0007669"/>
    <property type="project" value="UniProtKB-KW"/>
</dbReference>
<protein>
    <submittedName>
        <fullName evidence="2">DNA-binding MarR family transcriptional regulator</fullName>
    </submittedName>
</protein>
<dbReference type="RefSeq" id="WP_186464837.1">
    <property type="nucleotide sequence ID" value="NZ_VITF01000004.1"/>
</dbReference>
<name>A0A560BBX9_AZOBR</name>
<reference evidence="2 3" key="1">
    <citation type="submission" date="2019-06" db="EMBL/GenBank/DDBJ databases">
        <title>Genomic Encyclopedia of Type Strains, Phase IV (KMG-V): Genome sequencing to study the core and pangenomes of soil and plant-associated prokaryotes.</title>
        <authorList>
            <person name="Whitman W."/>
        </authorList>
    </citation>
    <scope>NUCLEOTIDE SEQUENCE [LARGE SCALE GENOMIC DNA]</scope>
    <source>
        <strain evidence="2 3">BR 11796</strain>
    </source>
</reference>
<feature type="domain" description="HTH marR-type" evidence="1">
    <location>
        <begin position="1"/>
        <end position="126"/>
    </location>
</feature>
<evidence type="ECO:0000259" key="1">
    <source>
        <dbReference type="PROSITE" id="PS50995"/>
    </source>
</evidence>
<dbReference type="PRINTS" id="PR00598">
    <property type="entry name" value="HTHMARR"/>
</dbReference>
<proteinExistence type="predicted"/>
<accession>A0A560BBX9</accession>
<dbReference type="GO" id="GO:0006950">
    <property type="term" value="P:response to stress"/>
    <property type="evidence" value="ECO:0007669"/>
    <property type="project" value="TreeGrafter"/>
</dbReference>
<evidence type="ECO:0000313" key="2">
    <source>
        <dbReference type="EMBL" id="TWA70155.1"/>
    </source>
</evidence>
<dbReference type="AlphaFoldDB" id="A0A560BBX9"/>
<dbReference type="PANTHER" id="PTHR33164">
    <property type="entry name" value="TRANSCRIPTIONAL REGULATOR, MARR FAMILY"/>
    <property type="match status" value="1"/>
</dbReference>
<dbReference type="GO" id="GO:0003700">
    <property type="term" value="F:DNA-binding transcription factor activity"/>
    <property type="evidence" value="ECO:0007669"/>
    <property type="project" value="InterPro"/>
</dbReference>
<sequence>MVMIHNVVDSAELAARRGNLHPTDLSCISYLRGRGEPVSPKEIISALRLSSGSGTALFDRLERAGYVHRIPNPSDRRSILIVLDQEAASSPLSMLRGLQERYVSGLEGYTERELDVIAEYLERVAAMAVDARRPDHGAELTAKRLE</sequence>
<dbReference type="EMBL" id="VITF01000004">
    <property type="protein sequence ID" value="TWA70155.1"/>
    <property type="molecule type" value="Genomic_DNA"/>
</dbReference>
<dbReference type="InterPro" id="IPR036388">
    <property type="entry name" value="WH-like_DNA-bd_sf"/>
</dbReference>
<dbReference type="SUPFAM" id="SSF46785">
    <property type="entry name" value="Winged helix' DNA-binding domain"/>
    <property type="match status" value="1"/>
</dbReference>
<dbReference type="Gene3D" id="1.10.10.10">
    <property type="entry name" value="Winged helix-like DNA-binding domain superfamily/Winged helix DNA-binding domain"/>
    <property type="match status" value="1"/>
</dbReference>
<comment type="caution">
    <text evidence="2">The sequence shown here is derived from an EMBL/GenBank/DDBJ whole genome shotgun (WGS) entry which is preliminary data.</text>
</comment>
<evidence type="ECO:0000313" key="3">
    <source>
        <dbReference type="Proteomes" id="UP000316083"/>
    </source>
</evidence>
<dbReference type="SMART" id="SM00347">
    <property type="entry name" value="HTH_MARR"/>
    <property type="match status" value="1"/>
</dbReference>
<keyword evidence="2" id="KW-0238">DNA-binding</keyword>
<dbReference type="PANTHER" id="PTHR33164:SF106">
    <property type="entry name" value="TRANSCRIPTIONAL REGULATORY PROTEIN"/>
    <property type="match status" value="1"/>
</dbReference>
<dbReference type="Proteomes" id="UP000316083">
    <property type="component" value="Unassembled WGS sequence"/>
</dbReference>
<dbReference type="InterPro" id="IPR000835">
    <property type="entry name" value="HTH_MarR-typ"/>
</dbReference>
<organism evidence="2 3">
    <name type="scientific">Azospirillum brasilense</name>
    <dbReference type="NCBI Taxonomy" id="192"/>
    <lineage>
        <taxon>Bacteria</taxon>
        <taxon>Pseudomonadati</taxon>
        <taxon>Pseudomonadota</taxon>
        <taxon>Alphaproteobacteria</taxon>
        <taxon>Rhodospirillales</taxon>
        <taxon>Azospirillaceae</taxon>
        <taxon>Azospirillum</taxon>
    </lineage>
</organism>
<dbReference type="InterPro" id="IPR036390">
    <property type="entry name" value="WH_DNA-bd_sf"/>
</dbReference>
<dbReference type="Pfam" id="PF12802">
    <property type="entry name" value="MarR_2"/>
    <property type="match status" value="1"/>
</dbReference>
<dbReference type="InterPro" id="IPR039422">
    <property type="entry name" value="MarR/SlyA-like"/>
</dbReference>
<dbReference type="PROSITE" id="PS50995">
    <property type="entry name" value="HTH_MARR_2"/>
    <property type="match status" value="1"/>
</dbReference>